<dbReference type="Pfam" id="PF00419">
    <property type="entry name" value="Fimbrial"/>
    <property type="match status" value="1"/>
</dbReference>
<accession>A0A455VS37</accession>
<dbReference type="InterPro" id="IPR050263">
    <property type="entry name" value="Bact_Fimbrial_Adh_Pro"/>
</dbReference>
<dbReference type="AlphaFoldDB" id="A0A455VS37"/>
<dbReference type="Gene3D" id="2.60.40.1090">
    <property type="entry name" value="Fimbrial-type adhesion domain"/>
    <property type="match status" value="1"/>
</dbReference>
<dbReference type="InterPro" id="IPR036937">
    <property type="entry name" value="Adhesion_dom_fimbrial_sf"/>
</dbReference>
<dbReference type="InterPro" id="IPR000259">
    <property type="entry name" value="Adhesion_dom_fimbrial"/>
</dbReference>
<organism evidence="3">
    <name type="scientific">Enterobacter asburiae</name>
    <dbReference type="NCBI Taxonomy" id="61645"/>
    <lineage>
        <taxon>Bacteria</taxon>
        <taxon>Pseudomonadati</taxon>
        <taxon>Pseudomonadota</taxon>
        <taxon>Gammaproteobacteria</taxon>
        <taxon>Enterobacterales</taxon>
        <taxon>Enterobacteriaceae</taxon>
        <taxon>Enterobacter</taxon>
        <taxon>Enterobacter cloacae complex</taxon>
    </lineage>
</organism>
<feature type="chain" id="PRO_5019820819" evidence="1">
    <location>
        <begin position="27"/>
        <end position="177"/>
    </location>
</feature>
<dbReference type="PANTHER" id="PTHR33420">
    <property type="entry name" value="FIMBRIAL SUBUNIT ELFA-RELATED"/>
    <property type="match status" value="1"/>
</dbReference>
<proteinExistence type="predicted"/>
<dbReference type="InterPro" id="IPR008966">
    <property type="entry name" value="Adhesion_dom_sf"/>
</dbReference>
<feature type="domain" description="Fimbrial-type adhesion" evidence="2">
    <location>
        <begin position="32"/>
        <end position="177"/>
    </location>
</feature>
<reference evidence="3" key="1">
    <citation type="submission" date="2019-03" db="EMBL/GenBank/DDBJ databases">
        <title>Complete genome sequences of Enterobacter asburiae str. MRY18-106 isolated from a patient in Japan.</title>
        <authorList>
            <person name="Sekizuka T."/>
            <person name="Matsui M."/>
            <person name="Takara T."/>
            <person name="Uechi A."/>
            <person name="Harakuni M."/>
            <person name="Kimura T."/>
            <person name="Suzuki S."/>
            <person name="Kuroda M."/>
        </authorList>
    </citation>
    <scope>NUCLEOTIDE SEQUENCE</scope>
    <source>
        <strain evidence="3">MRY18-106</strain>
    </source>
</reference>
<dbReference type="PANTHER" id="PTHR33420:SF5">
    <property type="entry name" value="FIMBRIAL SUBUNIT"/>
    <property type="match status" value="1"/>
</dbReference>
<sequence length="177" mass="18593">MSYALSPLCAAIVIGLAMLSGTHARADTTLAVSGNVVASGCDVDNLDKKVKIGTFSAKDFPTVGSTTAFKAMNITLLNCYVKLTSVQVKFTGEPNADDPTLLSLTDTGSGGTVASGLGVELLDNDGKTIPFNSNVPKTYELDEGKNTLSFLLRFKSTRYPVTSGEGSAVMCFDLTYQ</sequence>
<protein>
    <submittedName>
        <fullName evidence="3">Fimbrial protein BcfE</fullName>
    </submittedName>
</protein>
<dbReference type="EMBL" id="AP019533">
    <property type="protein sequence ID" value="BBI94500.1"/>
    <property type="molecule type" value="Genomic_DNA"/>
</dbReference>
<keyword evidence="1" id="KW-0732">Signal</keyword>
<dbReference type="GO" id="GO:0043709">
    <property type="term" value="P:cell adhesion involved in single-species biofilm formation"/>
    <property type="evidence" value="ECO:0007669"/>
    <property type="project" value="TreeGrafter"/>
</dbReference>
<name>A0A455VS37_ENTAS</name>
<dbReference type="GO" id="GO:0009289">
    <property type="term" value="C:pilus"/>
    <property type="evidence" value="ECO:0007669"/>
    <property type="project" value="InterPro"/>
</dbReference>
<evidence type="ECO:0000313" key="3">
    <source>
        <dbReference type="EMBL" id="BBI94500.1"/>
    </source>
</evidence>
<evidence type="ECO:0000256" key="1">
    <source>
        <dbReference type="SAM" id="SignalP"/>
    </source>
</evidence>
<gene>
    <name evidence="3" type="primary">bcfE</name>
    <name evidence="3" type="ORF">MRY18106EAS_10320</name>
</gene>
<feature type="signal peptide" evidence="1">
    <location>
        <begin position="1"/>
        <end position="26"/>
    </location>
</feature>
<dbReference type="SUPFAM" id="SSF49401">
    <property type="entry name" value="Bacterial adhesins"/>
    <property type="match status" value="1"/>
</dbReference>
<evidence type="ECO:0000259" key="2">
    <source>
        <dbReference type="Pfam" id="PF00419"/>
    </source>
</evidence>